<comment type="caution">
    <text evidence="1">The sequence shown here is derived from an EMBL/GenBank/DDBJ whole genome shotgun (WGS) entry which is preliminary data.</text>
</comment>
<name>A0A9W4GSE3_9ACTN</name>
<gene>
    <name evidence="1" type="ORF">SCOCK_300048</name>
</gene>
<keyword evidence="2" id="KW-1185">Reference proteome</keyword>
<dbReference type="Proteomes" id="UP001152519">
    <property type="component" value="Unassembled WGS sequence"/>
</dbReference>
<dbReference type="EMBL" id="CAJSLV010000060">
    <property type="protein sequence ID" value="CAG6395239.1"/>
    <property type="molecule type" value="Genomic_DNA"/>
</dbReference>
<organism evidence="1 2">
    <name type="scientific">Actinacidiphila cocklensis</name>
    <dbReference type="NCBI Taxonomy" id="887465"/>
    <lineage>
        <taxon>Bacteria</taxon>
        <taxon>Bacillati</taxon>
        <taxon>Actinomycetota</taxon>
        <taxon>Actinomycetes</taxon>
        <taxon>Kitasatosporales</taxon>
        <taxon>Streptomycetaceae</taxon>
        <taxon>Actinacidiphila</taxon>
    </lineage>
</organism>
<dbReference type="AlphaFoldDB" id="A0A9W4GSE3"/>
<proteinExistence type="predicted"/>
<protein>
    <submittedName>
        <fullName evidence="1">Uncharacterized protein</fullName>
    </submittedName>
</protein>
<accession>A0A9W4GSE3</accession>
<sequence>MRQGQSPYRPALVAVMVLVSVGTFDWHSVKPPTLKRMPIGETVVMAVTTVSPLRPATCPSGPSPARSPPW</sequence>
<reference evidence="1" key="1">
    <citation type="submission" date="2021-05" db="EMBL/GenBank/DDBJ databases">
        <authorList>
            <person name="Arsene-Ploetze F."/>
        </authorList>
    </citation>
    <scope>NUCLEOTIDE SEQUENCE</scope>
    <source>
        <strain evidence="1">DSM 42138</strain>
    </source>
</reference>
<evidence type="ECO:0000313" key="2">
    <source>
        <dbReference type="Proteomes" id="UP001152519"/>
    </source>
</evidence>
<evidence type="ECO:0000313" key="1">
    <source>
        <dbReference type="EMBL" id="CAG6395239.1"/>
    </source>
</evidence>